<dbReference type="AlphaFoldDB" id="A0A0A9E0D6"/>
<proteinExistence type="predicted"/>
<reference evidence="2" key="2">
    <citation type="journal article" date="2015" name="Data Brief">
        <title>Shoot transcriptome of the giant reed, Arundo donax.</title>
        <authorList>
            <person name="Barrero R.A."/>
            <person name="Guerrero F.D."/>
            <person name="Moolhuijzen P."/>
            <person name="Goolsby J.A."/>
            <person name="Tidwell J."/>
            <person name="Bellgard S.E."/>
            <person name="Bellgard M.I."/>
        </authorList>
    </citation>
    <scope>NUCLEOTIDE SEQUENCE</scope>
    <source>
        <tissue evidence="2">Shoot tissue taken approximately 20 cm above the soil surface</tissue>
    </source>
</reference>
<name>A0A0A9E0D6_ARUDO</name>
<evidence type="ECO:0000313" key="2">
    <source>
        <dbReference type="EMBL" id="JAD94259.1"/>
    </source>
</evidence>
<sequence>MTAVYDLINLCRSPGGTRMAMPTSMSLASSVTNRTIHCLSVKARMPTPTCGVPTADADGQDPQTDGTT</sequence>
<reference evidence="2" key="1">
    <citation type="submission" date="2014-09" db="EMBL/GenBank/DDBJ databases">
        <authorList>
            <person name="Magalhaes I.L.F."/>
            <person name="Oliveira U."/>
            <person name="Santos F.R."/>
            <person name="Vidigal T.H.D.A."/>
            <person name="Brescovit A.D."/>
            <person name="Santos A.J."/>
        </authorList>
    </citation>
    <scope>NUCLEOTIDE SEQUENCE</scope>
    <source>
        <tissue evidence="2">Shoot tissue taken approximately 20 cm above the soil surface</tissue>
    </source>
</reference>
<evidence type="ECO:0000256" key="1">
    <source>
        <dbReference type="SAM" id="MobiDB-lite"/>
    </source>
</evidence>
<dbReference type="EMBL" id="GBRH01203636">
    <property type="protein sequence ID" value="JAD94259.1"/>
    <property type="molecule type" value="Transcribed_RNA"/>
</dbReference>
<feature type="region of interest" description="Disordered" evidence="1">
    <location>
        <begin position="49"/>
        <end position="68"/>
    </location>
</feature>
<accession>A0A0A9E0D6</accession>
<organism evidence="2">
    <name type="scientific">Arundo donax</name>
    <name type="common">Giant reed</name>
    <name type="synonym">Donax arundinaceus</name>
    <dbReference type="NCBI Taxonomy" id="35708"/>
    <lineage>
        <taxon>Eukaryota</taxon>
        <taxon>Viridiplantae</taxon>
        <taxon>Streptophyta</taxon>
        <taxon>Embryophyta</taxon>
        <taxon>Tracheophyta</taxon>
        <taxon>Spermatophyta</taxon>
        <taxon>Magnoliopsida</taxon>
        <taxon>Liliopsida</taxon>
        <taxon>Poales</taxon>
        <taxon>Poaceae</taxon>
        <taxon>PACMAD clade</taxon>
        <taxon>Arundinoideae</taxon>
        <taxon>Arundineae</taxon>
        <taxon>Arundo</taxon>
    </lineage>
</organism>
<protein>
    <submittedName>
        <fullName evidence="2">Uncharacterized protein</fullName>
    </submittedName>
</protein>